<evidence type="ECO:0000313" key="2">
    <source>
        <dbReference type="Proteomes" id="UP000504637"/>
    </source>
</evidence>
<keyword evidence="1" id="KW-0472">Membrane</keyword>
<dbReference type="GeneID" id="54363301"/>
<gene>
    <name evidence="3" type="ORF">K489DRAFT_383011</name>
</gene>
<dbReference type="AlphaFoldDB" id="A0A6J3LWV0"/>
<reference evidence="3" key="1">
    <citation type="submission" date="2020-01" db="EMBL/GenBank/DDBJ databases">
        <authorList>
            <consortium name="DOE Joint Genome Institute"/>
            <person name="Haridas S."/>
            <person name="Albert R."/>
            <person name="Binder M."/>
            <person name="Bloem J."/>
            <person name="Labutti K."/>
            <person name="Salamov A."/>
            <person name="Andreopoulos B."/>
            <person name="Baker S.E."/>
            <person name="Barry K."/>
            <person name="Bills G."/>
            <person name="Bluhm B.H."/>
            <person name="Cannon C."/>
            <person name="Castanera R."/>
            <person name="Culley D.E."/>
            <person name="Daum C."/>
            <person name="Ezra D."/>
            <person name="Gonzalez J.B."/>
            <person name="Henrissat B."/>
            <person name="Kuo A."/>
            <person name="Liang C."/>
            <person name="Lipzen A."/>
            <person name="Lutzoni F."/>
            <person name="Magnuson J."/>
            <person name="Mondo S."/>
            <person name="Nolan M."/>
            <person name="Ohm R."/>
            <person name="Pangilinan J."/>
            <person name="Park H.-J."/>
            <person name="Ramirez L."/>
            <person name="Alfaro M."/>
            <person name="Sun H."/>
            <person name="Tritt A."/>
            <person name="Yoshinaga Y."/>
            <person name="Zwiers L.-H."/>
            <person name="Turgeon B.G."/>
            <person name="Goodwin S.B."/>
            <person name="Spatafora J.W."/>
            <person name="Crous P.W."/>
            <person name="Grigoriev I.V."/>
        </authorList>
    </citation>
    <scope>NUCLEOTIDE SEQUENCE</scope>
    <source>
        <strain evidence="3">CBS 342.82</strain>
    </source>
</reference>
<proteinExistence type="predicted"/>
<keyword evidence="1" id="KW-0812">Transmembrane</keyword>
<protein>
    <submittedName>
        <fullName evidence="3">Uncharacterized protein</fullName>
    </submittedName>
</protein>
<accession>A0A6J3LWV0</accession>
<evidence type="ECO:0000313" key="3">
    <source>
        <dbReference type="RefSeq" id="XP_033457271.1"/>
    </source>
</evidence>
<keyword evidence="1" id="KW-1133">Transmembrane helix</keyword>
<dbReference type="RefSeq" id="XP_033457271.1">
    <property type="nucleotide sequence ID" value="XM_033605501.1"/>
</dbReference>
<feature type="transmembrane region" description="Helical" evidence="1">
    <location>
        <begin position="31"/>
        <end position="50"/>
    </location>
</feature>
<reference evidence="3" key="2">
    <citation type="submission" date="2020-04" db="EMBL/GenBank/DDBJ databases">
        <authorList>
            <consortium name="NCBI Genome Project"/>
        </authorList>
    </citation>
    <scope>NUCLEOTIDE SEQUENCE</scope>
    <source>
        <strain evidence="3">CBS 342.82</strain>
    </source>
</reference>
<name>A0A6J3LWV0_9PEZI</name>
<evidence type="ECO:0000256" key="1">
    <source>
        <dbReference type="SAM" id="Phobius"/>
    </source>
</evidence>
<reference evidence="3" key="3">
    <citation type="submission" date="2025-08" db="UniProtKB">
        <authorList>
            <consortium name="RefSeq"/>
        </authorList>
    </citation>
    <scope>IDENTIFICATION</scope>
    <source>
        <strain evidence="3">CBS 342.82</strain>
    </source>
</reference>
<sequence>MLGEAARKQGLACHQGHGFFILCSGFQRGQVATSIIVTGSIFMSAMPWSLSFIDTRKTRKYCLQQRSWSVDLLGCDADAIDMIHVP</sequence>
<organism evidence="3">
    <name type="scientific">Dissoconium aciculare CBS 342.82</name>
    <dbReference type="NCBI Taxonomy" id="1314786"/>
    <lineage>
        <taxon>Eukaryota</taxon>
        <taxon>Fungi</taxon>
        <taxon>Dikarya</taxon>
        <taxon>Ascomycota</taxon>
        <taxon>Pezizomycotina</taxon>
        <taxon>Dothideomycetes</taxon>
        <taxon>Dothideomycetidae</taxon>
        <taxon>Mycosphaerellales</taxon>
        <taxon>Dissoconiaceae</taxon>
        <taxon>Dissoconium</taxon>
    </lineage>
</organism>
<keyword evidence="2" id="KW-1185">Reference proteome</keyword>
<dbReference type="Proteomes" id="UP000504637">
    <property type="component" value="Unplaced"/>
</dbReference>